<dbReference type="KEGG" id="dsc:ABOD76_19780"/>
<name>A0AAU7UBS5_9DEIO</name>
<reference evidence="1" key="1">
    <citation type="submission" date="2024-06" db="EMBL/GenBank/DDBJ databases">
        <title>Draft Genome Sequence of Deinococcus sonorensis Type Strain KR-87, a Biofilm Producing Representative of the Genus Deinococcus.</title>
        <authorList>
            <person name="Boren L.S."/>
            <person name="Grosso R.A."/>
            <person name="Hugenberg-Cox A.N."/>
            <person name="Hill J.T.E."/>
            <person name="Albert C.M."/>
            <person name="Tuohy J.M."/>
        </authorList>
    </citation>
    <scope>NUCLEOTIDE SEQUENCE</scope>
    <source>
        <strain evidence="1">KR-87</strain>
    </source>
</reference>
<sequence>MVRLGGPGEANPWSDLDLHVLVHGDRRWRSNFLVDGVPVEVFHNPARQIRALLAAEDSATIAMYVQGRPVQPHPELDALQQAARERYAQGRTARPPSEFERFMLIEMVMDARARVDDPVHPLLVMNALSRLAVRPLYAARGWWDVKPEHWLADLGQRDPALARQLRAVLTASTGAARQGAFETLALQLTGDFTYRPGQSEPDPGR</sequence>
<proteinExistence type="predicted"/>
<accession>A0AAU7UBS5</accession>
<evidence type="ECO:0000313" key="1">
    <source>
        <dbReference type="EMBL" id="XBV85637.1"/>
    </source>
</evidence>
<protein>
    <recommendedName>
        <fullName evidence="2">Polymerase nucleotidyl transferase domain-containing protein</fullName>
    </recommendedName>
</protein>
<evidence type="ECO:0008006" key="2">
    <source>
        <dbReference type="Google" id="ProtNLM"/>
    </source>
</evidence>
<dbReference type="RefSeq" id="WP_350243677.1">
    <property type="nucleotide sequence ID" value="NZ_CP158299.1"/>
</dbReference>
<organism evidence="1">
    <name type="scientific">Deinococcus sonorensis KR-87</name>
    <dbReference type="NCBI Taxonomy" id="694439"/>
    <lineage>
        <taxon>Bacteria</taxon>
        <taxon>Thermotogati</taxon>
        <taxon>Deinococcota</taxon>
        <taxon>Deinococci</taxon>
        <taxon>Deinococcales</taxon>
        <taxon>Deinococcaceae</taxon>
        <taxon>Deinococcus</taxon>
    </lineage>
</organism>
<gene>
    <name evidence="1" type="ORF">ABOD76_19780</name>
</gene>
<dbReference type="AlphaFoldDB" id="A0AAU7UBS5"/>
<dbReference type="EMBL" id="CP158299">
    <property type="protein sequence ID" value="XBV85637.1"/>
    <property type="molecule type" value="Genomic_DNA"/>
</dbReference>